<dbReference type="Proteomes" id="UP000708208">
    <property type="component" value="Unassembled WGS sequence"/>
</dbReference>
<gene>
    <name evidence="4" type="ORF">AFUS01_LOCUS10427</name>
</gene>
<dbReference type="PANTHER" id="PTHR45640">
    <property type="entry name" value="HEAT SHOCK PROTEIN HSP-12.2-RELATED"/>
    <property type="match status" value="1"/>
</dbReference>
<evidence type="ECO:0000256" key="1">
    <source>
        <dbReference type="PROSITE-ProRule" id="PRU00285"/>
    </source>
</evidence>
<dbReference type="PROSITE" id="PS01031">
    <property type="entry name" value="SHSP"/>
    <property type="match status" value="1"/>
</dbReference>
<dbReference type="GO" id="GO:0051082">
    <property type="term" value="F:unfolded protein binding"/>
    <property type="evidence" value="ECO:0007669"/>
    <property type="project" value="TreeGrafter"/>
</dbReference>
<dbReference type="PANTHER" id="PTHR45640:SF26">
    <property type="entry name" value="RE23625P"/>
    <property type="match status" value="1"/>
</dbReference>
<dbReference type="OrthoDB" id="1431247at2759"/>
<evidence type="ECO:0000256" key="2">
    <source>
        <dbReference type="RuleBase" id="RU003616"/>
    </source>
</evidence>
<dbReference type="InterPro" id="IPR002068">
    <property type="entry name" value="A-crystallin/Hsp20_dom"/>
</dbReference>
<dbReference type="GO" id="GO:0009408">
    <property type="term" value="P:response to heat"/>
    <property type="evidence" value="ECO:0007669"/>
    <property type="project" value="TreeGrafter"/>
</dbReference>
<dbReference type="InterPro" id="IPR001436">
    <property type="entry name" value="Alpha-crystallin/sHSP_animal"/>
</dbReference>
<evidence type="ECO:0000313" key="5">
    <source>
        <dbReference type="Proteomes" id="UP000708208"/>
    </source>
</evidence>
<sequence>SCKFLHFGTISSLKNDCLYHNHHFVSGTIIECVRRLSLNNQNIHSLLTRSLAIFNSNVTTSNQDGKFTVTINLGAGVLPEDVKVTIKDHELIVDVKAGSSSGDGTARLVQEYSKRIAIPEDIKPQQVKSVLSPEGILKIEAPLPKILPERLQVIEIPVNTDSV</sequence>
<dbReference type="CDD" id="cd06526">
    <property type="entry name" value="metazoan_ACD"/>
    <property type="match status" value="1"/>
</dbReference>
<organism evidence="4 5">
    <name type="scientific">Allacma fusca</name>
    <dbReference type="NCBI Taxonomy" id="39272"/>
    <lineage>
        <taxon>Eukaryota</taxon>
        <taxon>Metazoa</taxon>
        <taxon>Ecdysozoa</taxon>
        <taxon>Arthropoda</taxon>
        <taxon>Hexapoda</taxon>
        <taxon>Collembola</taxon>
        <taxon>Symphypleona</taxon>
        <taxon>Sminthuridae</taxon>
        <taxon>Allacma</taxon>
    </lineage>
</organism>
<evidence type="ECO:0000259" key="3">
    <source>
        <dbReference type="PROSITE" id="PS01031"/>
    </source>
</evidence>
<dbReference type="GO" id="GO:0042026">
    <property type="term" value="P:protein refolding"/>
    <property type="evidence" value="ECO:0007669"/>
    <property type="project" value="TreeGrafter"/>
</dbReference>
<accession>A0A8J2JK95</accession>
<comment type="caution">
    <text evidence="4">The sequence shown here is derived from an EMBL/GenBank/DDBJ whole genome shotgun (WGS) entry which is preliminary data.</text>
</comment>
<proteinExistence type="inferred from homology"/>
<evidence type="ECO:0000313" key="4">
    <source>
        <dbReference type="EMBL" id="CAG7721198.1"/>
    </source>
</evidence>
<protein>
    <recommendedName>
        <fullName evidence="3">SHSP domain-containing protein</fullName>
    </recommendedName>
</protein>
<dbReference type="Pfam" id="PF00011">
    <property type="entry name" value="HSP20"/>
    <property type="match status" value="1"/>
</dbReference>
<feature type="non-terminal residue" evidence="4">
    <location>
        <position position="1"/>
    </location>
</feature>
<keyword evidence="5" id="KW-1185">Reference proteome</keyword>
<comment type="similarity">
    <text evidence="1 2">Belongs to the small heat shock protein (HSP20) family.</text>
</comment>
<name>A0A8J2JK95_9HEXA</name>
<feature type="domain" description="SHSP" evidence="3">
    <location>
        <begin position="49"/>
        <end position="159"/>
    </location>
</feature>
<dbReference type="AlphaFoldDB" id="A0A8J2JK95"/>
<dbReference type="EMBL" id="CAJVCH010077392">
    <property type="protein sequence ID" value="CAG7721198.1"/>
    <property type="molecule type" value="Genomic_DNA"/>
</dbReference>
<reference evidence="4" key="1">
    <citation type="submission" date="2021-06" db="EMBL/GenBank/DDBJ databases">
        <authorList>
            <person name="Hodson N. C."/>
            <person name="Mongue J. A."/>
            <person name="Jaron S. K."/>
        </authorList>
    </citation>
    <scope>NUCLEOTIDE SEQUENCE</scope>
</reference>
<dbReference type="GO" id="GO:0005634">
    <property type="term" value="C:nucleus"/>
    <property type="evidence" value="ECO:0007669"/>
    <property type="project" value="TreeGrafter"/>
</dbReference>
<dbReference type="GO" id="GO:0005737">
    <property type="term" value="C:cytoplasm"/>
    <property type="evidence" value="ECO:0007669"/>
    <property type="project" value="TreeGrafter"/>
</dbReference>